<feature type="compositionally biased region" description="Basic and acidic residues" evidence="10">
    <location>
        <begin position="180"/>
        <end position="193"/>
    </location>
</feature>
<dbReference type="FunFam" id="3.30.160.60:FF:000125">
    <property type="entry name" value="Putative zinc finger protein 143"/>
    <property type="match status" value="1"/>
</dbReference>
<keyword evidence="4 9" id="KW-0863">Zinc-finger</keyword>
<comment type="subcellular location">
    <subcellularLocation>
        <location evidence="1">Nucleus</location>
    </subcellularLocation>
</comment>
<keyword evidence="2" id="KW-0479">Metal-binding</keyword>
<keyword evidence="3" id="KW-0677">Repeat</keyword>
<dbReference type="PROSITE" id="PS00028">
    <property type="entry name" value="ZINC_FINGER_C2H2_1"/>
    <property type="match status" value="2"/>
</dbReference>
<feature type="domain" description="C2H2-type" evidence="11">
    <location>
        <begin position="263"/>
        <end position="293"/>
    </location>
</feature>
<evidence type="ECO:0000256" key="1">
    <source>
        <dbReference type="ARBA" id="ARBA00004123"/>
    </source>
</evidence>
<accession>A0A367IN96</accession>
<evidence type="ECO:0000256" key="10">
    <source>
        <dbReference type="SAM" id="MobiDB-lite"/>
    </source>
</evidence>
<dbReference type="GO" id="GO:0005634">
    <property type="term" value="C:nucleus"/>
    <property type="evidence" value="ECO:0007669"/>
    <property type="project" value="UniProtKB-SubCell"/>
</dbReference>
<feature type="domain" description="C2H2-type" evidence="11">
    <location>
        <begin position="235"/>
        <end position="262"/>
    </location>
</feature>
<dbReference type="InterPro" id="IPR036236">
    <property type="entry name" value="Znf_C2H2_sf"/>
</dbReference>
<evidence type="ECO:0000256" key="4">
    <source>
        <dbReference type="ARBA" id="ARBA00022771"/>
    </source>
</evidence>
<evidence type="ECO:0000256" key="7">
    <source>
        <dbReference type="ARBA" id="ARBA00023163"/>
    </source>
</evidence>
<feature type="compositionally biased region" description="Basic residues" evidence="10">
    <location>
        <begin position="161"/>
        <end position="179"/>
    </location>
</feature>
<dbReference type="PANTHER" id="PTHR23235:SF120">
    <property type="entry name" value="KRUPPEL-LIKE FACTOR 15"/>
    <property type="match status" value="1"/>
</dbReference>
<evidence type="ECO:0000256" key="3">
    <source>
        <dbReference type="ARBA" id="ARBA00022737"/>
    </source>
</evidence>
<dbReference type="SUPFAM" id="SSF57667">
    <property type="entry name" value="beta-beta-alpha zinc fingers"/>
    <property type="match status" value="2"/>
</dbReference>
<sequence>MNDQYQAYYQSMTGVDSMFYNTCPEDKMDSLPYSSPFDSPLQNEAVYNNTNPYDVQPTFMMPNDFISNQMLMVPPLEQFTCYPVFEKPAPLPTAHDVEYLDSFIAQHEAFLNMPDLEEDTPQEAPWSQWSPSHCSSPESMEEDVTPEVFIMQDKKSNRISKVKTPGRRGRTKGTKNKTKEKKEEADLDSIEKPKQKRGPLEGVLYVCQHDGCGRSFTRPYNLTSHMRTHTSERPYACSTCGRRFARQHDRNRHEKLHWGIRPYACHHCHKAFARMDALNRHLRMENGCTADHS</sequence>
<dbReference type="GO" id="GO:0000981">
    <property type="term" value="F:DNA-binding transcription factor activity, RNA polymerase II-specific"/>
    <property type="evidence" value="ECO:0007669"/>
    <property type="project" value="TreeGrafter"/>
</dbReference>
<evidence type="ECO:0000256" key="2">
    <source>
        <dbReference type="ARBA" id="ARBA00022723"/>
    </source>
</evidence>
<name>A0A367IN96_RHIST</name>
<dbReference type="Gene3D" id="3.30.160.60">
    <property type="entry name" value="Classic Zinc Finger"/>
    <property type="match status" value="3"/>
</dbReference>
<evidence type="ECO:0000256" key="5">
    <source>
        <dbReference type="ARBA" id="ARBA00022833"/>
    </source>
</evidence>
<reference evidence="12 13" key="1">
    <citation type="journal article" date="2018" name="G3 (Bethesda)">
        <title>Phylogenetic and Phylogenomic Definition of Rhizopus Species.</title>
        <authorList>
            <person name="Gryganskyi A.P."/>
            <person name="Golan J."/>
            <person name="Dolatabadi S."/>
            <person name="Mondo S."/>
            <person name="Robb S."/>
            <person name="Idnurm A."/>
            <person name="Muszewska A."/>
            <person name="Steczkiewicz K."/>
            <person name="Masonjones S."/>
            <person name="Liao H.L."/>
            <person name="Gajdeczka M.T."/>
            <person name="Anike F."/>
            <person name="Vuek A."/>
            <person name="Anishchenko I.M."/>
            <person name="Voigt K."/>
            <person name="de Hoog G.S."/>
            <person name="Smith M.E."/>
            <person name="Heitman J."/>
            <person name="Vilgalys R."/>
            <person name="Stajich J.E."/>
        </authorList>
    </citation>
    <scope>NUCLEOTIDE SEQUENCE [LARGE SCALE GENOMIC DNA]</scope>
    <source>
        <strain evidence="12 13">LSU 92-RS-03</strain>
    </source>
</reference>
<evidence type="ECO:0000256" key="6">
    <source>
        <dbReference type="ARBA" id="ARBA00023015"/>
    </source>
</evidence>
<feature type="region of interest" description="Disordered" evidence="10">
    <location>
        <begin position="118"/>
        <end position="139"/>
    </location>
</feature>
<dbReference type="GO" id="GO:0071248">
    <property type="term" value="P:cellular response to metal ion"/>
    <property type="evidence" value="ECO:0007669"/>
    <property type="project" value="UniProtKB-ARBA"/>
</dbReference>
<evidence type="ECO:0000313" key="12">
    <source>
        <dbReference type="EMBL" id="RCH79139.1"/>
    </source>
</evidence>
<dbReference type="SMART" id="SM00355">
    <property type="entry name" value="ZnF_C2H2"/>
    <property type="match status" value="3"/>
</dbReference>
<dbReference type="STRING" id="4846.A0A367IN96"/>
<keyword evidence="8" id="KW-0539">Nucleus</keyword>
<gene>
    <name evidence="12" type="ORF">CU098_004416</name>
</gene>
<dbReference type="PANTHER" id="PTHR23235">
    <property type="entry name" value="KRUEPPEL-LIKE TRANSCRIPTION FACTOR"/>
    <property type="match status" value="1"/>
</dbReference>
<keyword evidence="7" id="KW-0804">Transcription</keyword>
<keyword evidence="5" id="KW-0862">Zinc</keyword>
<evidence type="ECO:0000256" key="9">
    <source>
        <dbReference type="PROSITE-ProRule" id="PRU00042"/>
    </source>
</evidence>
<dbReference type="GO" id="GO:0000978">
    <property type="term" value="F:RNA polymerase II cis-regulatory region sequence-specific DNA binding"/>
    <property type="evidence" value="ECO:0007669"/>
    <property type="project" value="TreeGrafter"/>
</dbReference>
<feature type="domain" description="C2H2-type" evidence="11">
    <location>
        <begin position="205"/>
        <end position="234"/>
    </location>
</feature>
<feature type="region of interest" description="Disordered" evidence="10">
    <location>
        <begin position="161"/>
        <end position="195"/>
    </location>
</feature>
<dbReference type="FunFam" id="3.30.160.60:FF:000181">
    <property type="entry name" value="C2H2 type zinc finger protein"/>
    <property type="match status" value="1"/>
</dbReference>
<keyword evidence="13" id="KW-1185">Reference proteome</keyword>
<dbReference type="PROSITE" id="PS50157">
    <property type="entry name" value="ZINC_FINGER_C2H2_2"/>
    <property type="match status" value="3"/>
</dbReference>
<dbReference type="GO" id="GO:0008270">
    <property type="term" value="F:zinc ion binding"/>
    <property type="evidence" value="ECO:0007669"/>
    <property type="project" value="UniProtKB-KW"/>
</dbReference>
<dbReference type="AlphaFoldDB" id="A0A367IN96"/>
<dbReference type="FunFam" id="3.30.160.60:FF:000110">
    <property type="entry name" value="Zinc finger protein-like"/>
    <property type="match status" value="1"/>
</dbReference>
<feature type="compositionally biased region" description="Polar residues" evidence="10">
    <location>
        <begin position="125"/>
        <end position="138"/>
    </location>
</feature>
<dbReference type="OrthoDB" id="8117402at2759"/>
<comment type="caution">
    <text evidence="12">The sequence shown here is derived from an EMBL/GenBank/DDBJ whole genome shotgun (WGS) entry which is preliminary data.</text>
</comment>
<dbReference type="EMBL" id="PJQM01006766">
    <property type="protein sequence ID" value="RCH79139.1"/>
    <property type="molecule type" value="Genomic_DNA"/>
</dbReference>
<evidence type="ECO:0000256" key="8">
    <source>
        <dbReference type="ARBA" id="ARBA00023242"/>
    </source>
</evidence>
<dbReference type="Proteomes" id="UP000253551">
    <property type="component" value="Unassembled WGS sequence"/>
</dbReference>
<organism evidence="12 13">
    <name type="scientific">Rhizopus stolonifer</name>
    <name type="common">Rhizopus nigricans</name>
    <dbReference type="NCBI Taxonomy" id="4846"/>
    <lineage>
        <taxon>Eukaryota</taxon>
        <taxon>Fungi</taxon>
        <taxon>Fungi incertae sedis</taxon>
        <taxon>Mucoromycota</taxon>
        <taxon>Mucoromycotina</taxon>
        <taxon>Mucoromycetes</taxon>
        <taxon>Mucorales</taxon>
        <taxon>Mucorineae</taxon>
        <taxon>Rhizopodaceae</taxon>
        <taxon>Rhizopus</taxon>
    </lineage>
</organism>
<evidence type="ECO:0000259" key="11">
    <source>
        <dbReference type="PROSITE" id="PS50157"/>
    </source>
</evidence>
<proteinExistence type="predicted"/>
<protein>
    <recommendedName>
        <fullName evidence="11">C2H2-type domain-containing protein</fullName>
    </recommendedName>
</protein>
<dbReference type="Pfam" id="PF00096">
    <property type="entry name" value="zf-C2H2"/>
    <property type="match status" value="3"/>
</dbReference>
<dbReference type="InterPro" id="IPR013087">
    <property type="entry name" value="Znf_C2H2_type"/>
</dbReference>
<keyword evidence="6" id="KW-0805">Transcription regulation</keyword>
<evidence type="ECO:0000313" key="13">
    <source>
        <dbReference type="Proteomes" id="UP000253551"/>
    </source>
</evidence>